<dbReference type="GO" id="GO:0015031">
    <property type="term" value="P:protein transport"/>
    <property type="evidence" value="ECO:0007669"/>
    <property type="project" value="UniProtKB-KW"/>
</dbReference>
<reference evidence="14" key="1">
    <citation type="submission" date="2021-01" db="EMBL/GenBank/DDBJ databases">
        <authorList>
            <person name="Li R."/>
            <person name="Bekaert M."/>
        </authorList>
    </citation>
    <scope>NUCLEOTIDE SEQUENCE</scope>
    <source>
        <strain evidence="14">Farmed</strain>
    </source>
</reference>
<keyword evidence="10" id="KW-0906">Nuclear pore complex</keyword>
<evidence type="ECO:0000256" key="8">
    <source>
        <dbReference type="ARBA" id="ARBA00022989"/>
    </source>
</evidence>
<dbReference type="InterPro" id="IPR019049">
    <property type="entry name" value="Nucleoporin_prot_Ndc1/Nup"/>
</dbReference>
<keyword evidence="4" id="KW-0813">Transport</keyword>
<dbReference type="PANTHER" id="PTHR13269:SF6">
    <property type="entry name" value="NUCLEOPORIN NDC1"/>
    <property type="match status" value="1"/>
</dbReference>
<evidence type="ECO:0000256" key="1">
    <source>
        <dbReference type="ARBA" id="ARBA00004232"/>
    </source>
</evidence>
<dbReference type="Pfam" id="PF09531">
    <property type="entry name" value="Ndc1_Nup"/>
    <property type="match status" value="1"/>
</dbReference>
<sequence length="572" mass="65883">MVPGTELPIEYWFYNEVFKWRCGASVWWTAIFSIITSTLYILLSYLLTLSDYFSALFTLYSFLFVLFALGIHILMAIYNTTQCTVLPRISVTRLGNVVAFFKPKCILQCIFFIMSSIFITIFASWIMKPTLANLTLPCAEKSEGRCLNEHKLFLIVVAIYQGLLYHLHYYVNQYEYTHFLIIQQAKFFHIKSQLFPIFIESIKLIFKQLVIFYPVFYILGHLPRDMAASILGLEISSNASLSSINNLLQPDLFLQALLLGTYVYFLWNLSILLLKTYITESYEFNIESGFQYLSNKCLHNALTCKNNPWVQYLGFQDLFQLSRFSFARRQVIFSATFPGCHPKNWTKIYHTCLETLTALKDSTQEFNHNAFVSAAVPQHNTSNWLIQNSAAPVSRYMKPTSVGNISLDETANGALHKEEKTKISLSTKIWDALKKKPVFGYFLRDLPDATARKLFSSVQIHIWAVEGLSCLVAASLIEDSLGIVQQNLPLILDVLLSLYENVERHFKLTSNLGRRSPNNVNTSYDLMLRHAFRSALKSSIYRIVTTFGSCIMDFQLGPEQKRRLKLFLEYKE</sequence>
<dbReference type="AlphaFoldDB" id="A0A812DZ50"/>
<organism evidence="14 15">
    <name type="scientific">Acanthosepion pharaonis</name>
    <name type="common">Pharaoh cuttlefish</name>
    <name type="synonym">Sepia pharaonis</name>
    <dbReference type="NCBI Taxonomy" id="158019"/>
    <lineage>
        <taxon>Eukaryota</taxon>
        <taxon>Metazoa</taxon>
        <taxon>Spiralia</taxon>
        <taxon>Lophotrochozoa</taxon>
        <taxon>Mollusca</taxon>
        <taxon>Cephalopoda</taxon>
        <taxon>Coleoidea</taxon>
        <taxon>Decapodiformes</taxon>
        <taxon>Sepiida</taxon>
        <taxon>Sepiina</taxon>
        <taxon>Sepiidae</taxon>
        <taxon>Acanthosepion</taxon>
    </lineage>
</organism>
<evidence type="ECO:0000256" key="3">
    <source>
        <dbReference type="ARBA" id="ARBA00005760"/>
    </source>
</evidence>
<protein>
    <submittedName>
        <fullName evidence="14">NDC1</fullName>
    </submittedName>
</protein>
<keyword evidence="7" id="KW-0653">Protein transport</keyword>
<name>A0A812DZ50_ACAPH</name>
<dbReference type="EMBL" id="CAHIKZ030004626">
    <property type="protein sequence ID" value="CAE1313073.1"/>
    <property type="molecule type" value="Genomic_DNA"/>
</dbReference>
<evidence type="ECO:0000256" key="11">
    <source>
        <dbReference type="ARBA" id="ARBA00023136"/>
    </source>
</evidence>
<dbReference type="GO" id="GO:0006999">
    <property type="term" value="P:nuclear pore organization"/>
    <property type="evidence" value="ECO:0007669"/>
    <property type="project" value="TreeGrafter"/>
</dbReference>
<keyword evidence="15" id="KW-1185">Reference proteome</keyword>
<evidence type="ECO:0000256" key="2">
    <source>
        <dbReference type="ARBA" id="ARBA00004567"/>
    </source>
</evidence>
<evidence type="ECO:0000313" key="15">
    <source>
        <dbReference type="Proteomes" id="UP000597762"/>
    </source>
</evidence>
<evidence type="ECO:0000313" key="14">
    <source>
        <dbReference type="EMBL" id="CAE1313073.1"/>
    </source>
</evidence>
<feature type="transmembrane region" description="Helical" evidence="13">
    <location>
        <begin position="252"/>
        <end position="274"/>
    </location>
</feature>
<evidence type="ECO:0000256" key="10">
    <source>
        <dbReference type="ARBA" id="ARBA00023132"/>
    </source>
</evidence>
<keyword evidence="9" id="KW-0811">Translocation</keyword>
<evidence type="ECO:0000256" key="4">
    <source>
        <dbReference type="ARBA" id="ARBA00022448"/>
    </source>
</evidence>
<dbReference type="GO" id="GO:0031965">
    <property type="term" value="C:nuclear membrane"/>
    <property type="evidence" value="ECO:0007669"/>
    <property type="project" value="UniProtKB-SubCell"/>
</dbReference>
<evidence type="ECO:0000256" key="7">
    <source>
        <dbReference type="ARBA" id="ARBA00022927"/>
    </source>
</evidence>
<dbReference type="GO" id="GO:0030674">
    <property type="term" value="F:protein-macromolecule adaptor activity"/>
    <property type="evidence" value="ECO:0007669"/>
    <property type="project" value="TreeGrafter"/>
</dbReference>
<dbReference type="GO" id="GO:0070762">
    <property type="term" value="C:nuclear pore transmembrane ring"/>
    <property type="evidence" value="ECO:0007669"/>
    <property type="project" value="TreeGrafter"/>
</dbReference>
<keyword evidence="6" id="KW-0509">mRNA transport</keyword>
<comment type="caution">
    <text evidence="14">The sequence shown here is derived from an EMBL/GenBank/DDBJ whole genome shotgun (WGS) entry which is preliminary data.</text>
</comment>
<feature type="transmembrane region" description="Helical" evidence="13">
    <location>
        <begin position="26"/>
        <end position="47"/>
    </location>
</feature>
<evidence type="ECO:0000256" key="12">
    <source>
        <dbReference type="ARBA" id="ARBA00023242"/>
    </source>
</evidence>
<evidence type="ECO:0000256" key="6">
    <source>
        <dbReference type="ARBA" id="ARBA00022816"/>
    </source>
</evidence>
<keyword evidence="8 13" id="KW-1133">Transmembrane helix</keyword>
<keyword evidence="5 13" id="KW-0812">Transmembrane</keyword>
<dbReference type="Proteomes" id="UP000597762">
    <property type="component" value="Unassembled WGS sequence"/>
</dbReference>
<comment type="subcellular location">
    <subcellularLocation>
        <location evidence="1">Nucleus membrane</location>
        <topology evidence="1">Multi-pass membrane protein</topology>
    </subcellularLocation>
    <subcellularLocation>
        <location evidence="2">Nucleus</location>
        <location evidence="2">Nuclear pore complex</location>
    </subcellularLocation>
</comment>
<keyword evidence="12" id="KW-0539">Nucleus</keyword>
<evidence type="ECO:0000256" key="5">
    <source>
        <dbReference type="ARBA" id="ARBA00022692"/>
    </source>
</evidence>
<feature type="transmembrane region" description="Helical" evidence="13">
    <location>
        <begin position="53"/>
        <end position="78"/>
    </location>
</feature>
<proteinExistence type="inferred from homology"/>
<evidence type="ECO:0000256" key="13">
    <source>
        <dbReference type="SAM" id="Phobius"/>
    </source>
</evidence>
<feature type="transmembrane region" description="Helical" evidence="13">
    <location>
        <begin position="192"/>
        <end position="216"/>
    </location>
</feature>
<evidence type="ECO:0000256" key="9">
    <source>
        <dbReference type="ARBA" id="ARBA00023010"/>
    </source>
</evidence>
<accession>A0A812DZ50</accession>
<feature type="transmembrane region" description="Helical" evidence="13">
    <location>
        <begin position="105"/>
        <end position="127"/>
    </location>
</feature>
<gene>
    <name evidence="14" type="ORF">SPHA_64255</name>
</gene>
<comment type="similarity">
    <text evidence="3">Belongs to the NDC1 family.</text>
</comment>
<dbReference type="GO" id="GO:0051028">
    <property type="term" value="P:mRNA transport"/>
    <property type="evidence" value="ECO:0007669"/>
    <property type="project" value="UniProtKB-KW"/>
</dbReference>
<feature type="transmembrane region" description="Helical" evidence="13">
    <location>
        <begin position="152"/>
        <end position="171"/>
    </location>
</feature>
<dbReference type="OrthoDB" id="67850at2759"/>
<dbReference type="PANTHER" id="PTHR13269">
    <property type="entry name" value="NUCLEOPORIN NDC1"/>
    <property type="match status" value="1"/>
</dbReference>
<keyword evidence="11 13" id="KW-0472">Membrane</keyword>